<feature type="transmembrane region" description="Helical" evidence="9">
    <location>
        <begin position="130"/>
        <end position="154"/>
    </location>
</feature>
<dbReference type="GO" id="GO:0005886">
    <property type="term" value="C:plasma membrane"/>
    <property type="evidence" value="ECO:0007669"/>
    <property type="project" value="UniProtKB-SubCell"/>
</dbReference>
<comment type="subcellular location">
    <subcellularLocation>
        <location evidence="1 9">Cell membrane</location>
        <topology evidence="1 9">Multi-pass membrane protein</topology>
    </subcellularLocation>
</comment>
<dbReference type="GO" id="GO:0015833">
    <property type="term" value="P:peptide transport"/>
    <property type="evidence" value="ECO:0007669"/>
    <property type="project" value="UniProtKB-KW"/>
</dbReference>
<organism evidence="11 12">
    <name type="scientific">Limobrevibacterium gyesilva</name>
    <dbReference type="NCBI Taxonomy" id="2991712"/>
    <lineage>
        <taxon>Bacteria</taxon>
        <taxon>Pseudomonadati</taxon>
        <taxon>Pseudomonadota</taxon>
        <taxon>Alphaproteobacteria</taxon>
        <taxon>Acetobacterales</taxon>
        <taxon>Acetobacteraceae</taxon>
        <taxon>Limobrevibacterium</taxon>
    </lineage>
</organism>
<dbReference type="EMBL" id="JAPDNT010000009">
    <property type="protein sequence ID" value="MCW3475526.1"/>
    <property type="molecule type" value="Genomic_DNA"/>
</dbReference>
<feature type="transmembrane region" description="Helical" evidence="9">
    <location>
        <begin position="248"/>
        <end position="270"/>
    </location>
</feature>
<comment type="similarity">
    <text evidence="9">Belongs to the binding-protein-dependent transport system permease family.</text>
</comment>
<dbReference type="CDD" id="cd06261">
    <property type="entry name" value="TM_PBP2"/>
    <property type="match status" value="1"/>
</dbReference>
<dbReference type="Gene3D" id="1.10.3720.10">
    <property type="entry name" value="MetI-like"/>
    <property type="match status" value="1"/>
</dbReference>
<feature type="transmembrane region" description="Helical" evidence="9">
    <location>
        <begin position="194"/>
        <end position="216"/>
    </location>
</feature>
<dbReference type="PROSITE" id="PS50928">
    <property type="entry name" value="ABC_TM1"/>
    <property type="match status" value="1"/>
</dbReference>
<evidence type="ECO:0000256" key="5">
    <source>
        <dbReference type="ARBA" id="ARBA00022856"/>
    </source>
</evidence>
<reference evidence="11" key="1">
    <citation type="submission" date="2022-09" db="EMBL/GenBank/DDBJ databases">
        <title>Rhodovastum sp. nov. RN2-1 isolated from soil in Seongnam, South Korea.</title>
        <authorList>
            <person name="Le N.T."/>
        </authorList>
    </citation>
    <scope>NUCLEOTIDE SEQUENCE</scope>
    <source>
        <strain evidence="11">RN2-1</strain>
    </source>
</reference>
<keyword evidence="5" id="KW-0571">Peptide transport</keyword>
<reference evidence="11" key="2">
    <citation type="submission" date="2022-10" db="EMBL/GenBank/DDBJ databases">
        <authorList>
            <person name="Trinh H.N."/>
        </authorList>
    </citation>
    <scope>NUCLEOTIDE SEQUENCE</scope>
    <source>
        <strain evidence="11">RN2-1</strain>
    </source>
</reference>
<accession>A0AA41YN12</accession>
<keyword evidence="4 9" id="KW-0812">Transmembrane</keyword>
<evidence type="ECO:0000259" key="10">
    <source>
        <dbReference type="PROSITE" id="PS50928"/>
    </source>
</evidence>
<dbReference type="Proteomes" id="UP001165679">
    <property type="component" value="Unassembled WGS sequence"/>
</dbReference>
<evidence type="ECO:0000256" key="7">
    <source>
        <dbReference type="ARBA" id="ARBA00022989"/>
    </source>
</evidence>
<evidence type="ECO:0000256" key="4">
    <source>
        <dbReference type="ARBA" id="ARBA00022692"/>
    </source>
</evidence>
<evidence type="ECO:0000313" key="11">
    <source>
        <dbReference type="EMBL" id="MCW3475526.1"/>
    </source>
</evidence>
<dbReference type="PANTHER" id="PTHR43386">
    <property type="entry name" value="OLIGOPEPTIDE TRANSPORT SYSTEM PERMEASE PROTEIN APPC"/>
    <property type="match status" value="1"/>
</dbReference>
<evidence type="ECO:0000313" key="12">
    <source>
        <dbReference type="Proteomes" id="UP001165679"/>
    </source>
</evidence>
<feature type="transmembrane region" description="Helical" evidence="9">
    <location>
        <begin position="45"/>
        <end position="65"/>
    </location>
</feature>
<dbReference type="GO" id="GO:0015031">
    <property type="term" value="P:protein transport"/>
    <property type="evidence" value="ECO:0007669"/>
    <property type="project" value="UniProtKB-KW"/>
</dbReference>
<keyword evidence="12" id="KW-1185">Reference proteome</keyword>
<dbReference type="InterPro" id="IPR025966">
    <property type="entry name" value="OppC_N"/>
</dbReference>
<keyword evidence="7 9" id="KW-1133">Transmembrane helix</keyword>
<dbReference type="Pfam" id="PF00528">
    <property type="entry name" value="BPD_transp_1"/>
    <property type="match status" value="1"/>
</dbReference>
<evidence type="ECO:0000256" key="6">
    <source>
        <dbReference type="ARBA" id="ARBA00022927"/>
    </source>
</evidence>
<gene>
    <name evidence="11" type="ORF">OL599_13160</name>
</gene>
<dbReference type="RefSeq" id="WP_264714241.1">
    <property type="nucleotide sequence ID" value="NZ_JAPDNT010000009.1"/>
</dbReference>
<dbReference type="PANTHER" id="PTHR43386:SF1">
    <property type="entry name" value="D,D-DIPEPTIDE TRANSPORT SYSTEM PERMEASE PROTEIN DDPC-RELATED"/>
    <property type="match status" value="1"/>
</dbReference>
<evidence type="ECO:0000256" key="2">
    <source>
        <dbReference type="ARBA" id="ARBA00022448"/>
    </source>
</evidence>
<feature type="transmembrane region" description="Helical" evidence="9">
    <location>
        <begin position="77"/>
        <end position="110"/>
    </location>
</feature>
<dbReference type="InterPro" id="IPR050366">
    <property type="entry name" value="BP-dependent_transpt_permease"/>
</dbReference>
<sequence length="321" mass="35055">MSSAARAGVMRRFTRHHLALFGGVTVVLLCLSALLAPAIAPRDPLLLDTSVRFLLPFASWTFPLGTDELGRDTLSRLLYGGQISLTVGLVAMATTVVTGSVIGLLAGYLGGWTDTLLMRFVDTMLCFPQVFLLLVVAAFIPPTLISISLIIGLTSWMEVARIVRSEILHLKEQDFIQAARALGAGKTRIMFQELLPNIVAPLLVAATLKVAAAVLMESYISYLGYGVQPPLASWGNMLTNAQGYFDTVPWLAILPGVMITLTVMGFNFLGDGLRDALDPRLRMESRPANAPTLRTRRLACLEQNDSASRAGKRWLVAWRRR</sequence>
<keyword evidence="2 9" id="KW-0813">Transport</keyword>
<proteinExistence type="inferred from homology"/>
<dbReference type="Pfam" id="PF12911">
    <property type="entry name" value="OppC_N"/>
    <property type="match status" value="1"/>
</dbReference>
<evidence type="ECO:0000256" key="3">
    <source>
        <dbReference type="ARBA" id="ARBA00022475"/>
    </source>
</evidence>
<keyword evidence="3" id="KW-1003">Cell membrane</keyword>
<evidence type="ECO:0000256" key="1">
    <source>
        <dbReference type="ARBA" id="ARBA00004651"/>
    </source>
</evidence>
<keyword evidence="8 9" id="KW-0472">Membrane</keyword>
<dbReference type="InterPro" id="IPR000515">
    <property type="entry name" value="MetI-like"/>
</dbReference>
<dbReference type="AlphaFoldDB" id="A0AA41YN12"/>
<comment type="caution">
    <text evidence="11">The sequence shown here is derived from an EMBL/GenBank/DDBJ whole genome shotgun (WGS) entry which is preliminary data.</text>
</comment>
<evidence type="ECO:0000256" key="9">
    <source>
        <dbReference type="RuleBase" id="RU363032"/>
    </source>
</evidence>
<evidence type="ECO:0000256" key="8">
    <source>
        <dbReference type="ARBA" id="ARBA00023136"/>
    </source>
</evidence>
<keyword evidence="6" id="KW-0653">Protein transport</keyword>
<dbReference type="InterPro" id="IPR035906">
    <property type="entry name" value="MetI-like_sf"/>
</dbReference>
<feature type="domain" description="ABC transmembrane type-1" evidence="10">
    <location>
        <begin position="81"/>
        <end position="270"/>
    </location>
</feature>
<dbReference type="GO" id="GO:0055085">
    <property type="term" value="P:transmembrane transport"/>
    <property type="evidence" value="ECO:0007669"/>
    <property type="project" value="InterPro"/>
</dbReference>
<dbReference type="SUPFAM" id="SSF161098">
    <property type="entry name" value="MetI-like"/>
    <property type="match status" value="1"/>
</dbReference>
<name>A0AA41YN12_9PROT</name>
<protein>
    <submittedName>
        <fullName evidence="11">ABC transporter permease</fullName>
    </submittedName>
</protein>